<dbReference type="AlphaFoldDB" id="A0A520KFM7"/>
<keyword evidence="4" id="KW-0066">ATP synthesis</keyword>
<comment type="subunit">
    <text evidence="4">Has multiple subunits with at least A(3), B(3), C, D, E, F, H, I and proteolipid K(x).</text>
</comment>
<keyword evidence="3 4" id="KW-0406">Ion transport</keyword>
<feature type="coiled-coil region" evidence="5">
    <location>
        <begin position="140"/>
        <end position="167"/>
    </location>
</feature>
<evidence type="ECO:0000256" key="3">
    <source>
        <dbReference type="ARBA" id="ARBA00023065"/>
    </source>
</evidence>
<dbReference type="GO" id="GO:0005886">
    <property type="term" value="C:plasma membrane"/>
    <property type="evidence" value="ECO:0007669"/>
    <property type="project" value="UniProtKB-SubCell"/>
</dbReference>
<dbReference type="PANTHER" id="PTHR11671">
    <property type="entry name" value="V-TYPE ATP SYNTHASE SUBUNIT D"/>
    <property type="match status" value="1"/>
</dbReference>
<keyword evidence="4" id="KW-0472">Membrane</keyword>
<dbReference type="InterPro" id="IPR002699">
    <property type="entry name" value="V_ATPase_D"/>
</dbReference>
<dbReference type="GO" id="GO:0046961">
    <property type="term" value="F:proton-transporting ATPase activity, rotational mechanism"/>
    <property type="evidence" value="ECO:0007669"/>
    <property type="project" value="InterPro"/>
</dbReference>
<evidence type="ECO:0000256" key="5">
    <source>
        <dbReference type="SAM" id="Coils"/>
    </source>
</evidence>
<dbReference type="GO" id="GO:0042777">
    <property type="term" value="P:proton motive force-driven plasma membrane ATP synthesis"/>
    <property type="evidence" value="ECO:0007669"/>
    <property type="project" value="UniProtKB-UniRule"/>
</dbReference>
<dbReference type="NCBIfam" id="TIGR00309">
    <property type="entry name" value="V_ATPase_subD"/>
    <property type="match status" value="1"/>
</dbReference>
<comment type="caution">
    <text evidence="6">The sequence shown here is derived from an EMBL/GenBank/DDBJ whole genome shotgun (WGS) entry which is preliminary data.</text>
</comment>
<evidence type="ECO:0000313" key="7">
    <source>
        <dbReference type="Proteomes" id="UP000316080"/>
    </source>
</evidence>
<dbReference type="EMBL" id="RXIH01000025">
    <property type="protein sequence ID" value="RZN56351.1"/>
    <property type="molecule type" value="Genomic_DNA"/>
</dbReference>
<keyword evidence="4" id="KW-1003">Cell membrane</keyword>
<dbReference type="Proteomes" id="UP000316080">
    <property type="component" value="Unassembled WGS sequence"/>
</dbReference>
<reference evidence="6 7" key="1">
    <citation type="journal article" date="2019" name="Nat. Microbiol.">
        <title>Wide diversity of methane and short-chain alkane metabolisms in uncultured archaea.</title>
        <authorList>
            <person name="Borrel G."/>
            <person name="Adam P.S."/>
            <person name="McKay L.J."/>
            <person name="Chen L.X."/>
            <person name="Sierra-Garcia I.N."/>
            <person name="Sieber C.M."/>
            <person name="Letourneur Q."/>
            <person name="Ghozlane A."/>
            <person name="Andersen G.L."/>
            <person name="Li W.J."/>
            <person name="Hallam S.J."/>
            <person name="Muyzer G."/>
            <person name="de Oliveira V.M."/>
            <person name="Inskeep W.P."/>
            <person name="Banfield J.F."/>
            <person name="Gribaldo S."/>
        </authorList>
    </citation>
    <scope>NUCLEOTIDE SEQUENCE [LARGE SCALE GENOMIC DNA]</scope>
    <source>
        <strain evidence="6">Verst-YHS</strain>
    </source>
</reference>
<comment type="subcellular location">
    <subcellularLocation>
        <location evidence="4">Cell membrane</location>
        <topology evidence="4">Peripheral membrane protein</topology>
    </subcellularLocation>
</comment>
<dbReference type="GO" id="GO:0046933">
    <property type="term" value="F:proton-transporting ATP synthase activity, rotational mechanism"/>
    <property type="evidence" value="ECO:0007669"/>
    <property type="project" value="UniProtKB-UniRule"/>
</dbReference>
<comment type="function">
    <text evidence="4">Component of the A-type ATP synthase that produces ATP from ADP in the presence of a proton gradient across the membrane.</text>
</comment>
<evidence type="ECO:0000313" key="6">
    <source>
        <dbReference type="EMBL" id="RZN56351.1"/>
    </source>
</evidence>
<evidence type="ECO:0000256" key="4">
    <source>
        <dbReference type="HAMAP-Rule" id="MF_00271"/>
    </source>
</evidence>
<gene>
    <name evidence="4" type="primary">atpD</name>
    <name evidence="6" type="ORF">EF809_02985</name>
</gene>
<organism evidence="6 7">
    <name type="scientific">Thermoproteota archaeon</name>
    <dbReference type="NCBI Taxonomy" id="2056631"/>
    <lineage>
        <taxon>Archaea</taxon>
        <taxon>Thermoproteota</taxon>
    </lineage>
</organism>
<dbReference type="Pfam" id="PF01813">
    <property type="entry name" value="ATP-synt_D"/>
    <property type="match status" value="1"/>
</dbReference>
<evidence type="ECO:0000256" key="2">
    <source>
        <dbReference type="ARBA" id="ARBA00022448"/>
    </source>
</evidence>
<comment type="similarity">
    <text evidence="1 4">Belongs to the V-ATPase D subunit family.</text>
</comment>
<dbReference type="Gene3D" id="1.10.287.3240">
    <property type="match status" value="1"/>
</dbReference>
<keyword evidence="5" id="KW-0175">Coiled coil</keyword>
<protein>
    <recommendedName>
        <fullName evidence="4">A-type ATP synthase subunit D</fullName>
    </recommendedName>
</protein>
<evidence type="ECO:0000256" key="1">
    <source>
        <dbReference type="ARBA" id="ARBA00005850"/>
    </source>
</evidence>
<dbReference type="GO" id="GO:0005524">
    <property type="term" value="F:ATP binding"/>
    <property type="evidence" value="ECO:0007669"/>
    <property type="project" value="UniProtKB-UniRule"/>
</dbReference>
<dbReference type="HAMAP" id="MF_00271">
    <property type="entry name" value="ATP_synth_D_arch"/>
    <property type="match status" value="1"/>
</dbReference>
<accession>A0A520KFM7</accession>
<keyword evidence="2 4" id="KW-0813">Transport</keyword>
<sequence>MSLRVIPSKMNLIRFRRTLNFLIRVHDLLEDKKEILLLEISKRINETIKLRKEVNEMLKNAYELLNKANVIMGNKKIEIIEPISEYKIEIKKRKIMGISIPAISFSKEKKPISYGISQPTVLLDNFIEIFDKCTPMLLRLAEMEMILIKLLEEVKNTQKRINALEYVLIPRYKSLIAFISSVLEESEREEFVRIKKLKSIWMRRAVHE</sequence>
<keyword evidence="4" id="KW-0375">Hydrogen ion transport</keyword>
<name>A0A520KFM7_9CREN</name>
<proteinExistence type="inferred from homology"/>